<evidence type="ECO:0000256" key="2">
    <source>
        <dbReference type="ARBA" id="ARBA00009321"/>
    </source>
</evidence>
<evidence type="ECO:0000313" key="7">
    <source>
        <dbReference type="EMBL" id="OSQ40497.1"/>
    </source>
</evidence>
<proteinExistence type="inferred from homology"/>
<dbReference type="AlphaFoldDB" id="A0A1Y2L3V6"/>
<dbReference type="SUPFAM" id="SSF51971">
    <property type="entry name" value="Nucleotide-binding domain"/>
    <property type="match status" value="1"/>
</dbReference>
<sequence>MYTDWLIVGAGLTGSTLAERIASQRRESVLIIDQRDHIGGNVYDEYNEYGILTHKYGPHIFHTNSDEVFNYLSHFTSWCPYYHKVLASVEGQLVPIPFNLNTINKLFPTQMAARLGDKLITEYGYGARVPILKLREVEDTDLNFLADYIYRNVFESYTRKQWGVNPEDLSPAVTARVPVLASRDDRYFQDTYQAMPQYGYTNMIRRMLAQPNIRVMLNTNWQDVKEEIQYKRIIFTGPIDEFFNYSQGQLPYRSLNFNIQTHDQNKFQDAAVINYPNDYNYTRITEQKWLTGQKHTHTTTITEYPIPHISGKTIPYYPIPSEENRRLYGRYDDKAKEISDTVIFAGRLGNYQYYNMDQAVAQSLAIFRKLP</sequence>
<comment type="caution">
    <text evidence="7">The sequence shown here is derived from an EMBL/GenBank/DDBJ whole genome shotgun (WGS) entry which is preliminary data.</text>
</comment>
<keyword evidence="3" id="KW-0285">Flavoprotein</keyword>
<dbReference type="Pfam" id="PF13450">
    <property type="entry name" value="NAD_binding_8"/>
    <property type="match status" value="1"/>
</dbReference>
<dbReference type="EMBL" id="JFKA01000001">
    <property type="protein sequence ID" value="OSQ40497.1"/>
    <property type="molecule type" value="Genomic_DNA"/>
</dbReference>
<dbReference type="Proteomes" id="UP000193391">
    <property type="component" value="Unassembled WGS sequence"/>
</dbReference>
<reference evidence="7 8" key="1">
    <citation type="submission" date="2014-03" db="EMBL/GenBank/DDBJ databases">
        <title>The draft genome sequence of Thalassospira mesophila JCM 18969.</title>
        <authorList>
            <person name="Lai Q."/>
            <person name="Shao Z."/>
        </authorList>
    </citation>
    <scope>NUCLEOTIDE SEQUENCE [LARGE SCALE GENOMIC DNA]</scope>
    <source>
        <strain evidence="7 8">JCM 18969</strain>
    </source>
</reference>
<name>A0A1Y2L3V6_9PROT</name>
<evidence type="ECO:0000256" key="5">
    <source>
        <dbReference type="ARBA" id="ARBA00023235"/>
    </source>
</evidence>
<protein>
    <submittedName>
        <fullName evidence="7">UDP-galactopyranose mutase</fullName>
    </submittedName>
</protein>
<dbReference type="STRING" id="1293891.TMES_01565"/>
<organism evidence="7 8">
    <name type="scientific">Thalassospira mesophila</name>
    <dbReference type="NCBI Taxonomy" id="1293891"/>
    <lineage>
        <taxon>Bacteria</taxon>
        <taxon>Pseudomonadati</taxon>
        <taxon>Pseudomonadota</taxon>
        <taxon>Alphaproteobacteria</taxon>
        <taxon>Rhodospirillales</taxon>
        <taxon>Thalassospiraceae</taxon>
        <taxon>Thalassospira</taxon>
    </lineage>
</organism>
<dbReference type="RefSeq" id="WP_085578776.1">
    <property type="nucleotide sequence ID" value="NZ_JFKA01000001.1"/>
</dbReference>
<dbReference type="Pfam" id="PF03275">
    <property type="entry name" value="GLF"/>
    <property type="match status" value="1"/>
</dbReference>
<dbReference type="NCBIfam" id="TIGR00031">
    <property type="entry name" value="UDP-GALP_mutase"/>
    <property type="match status" value="1"/>
</dbReference>
<comment type="similarity">
    <text evidence="2">Belongs to the UDP-galactopyranose/dTDP-fucopyranose mutase family.</text>
</comment>
<dbReference type="PANTHER" id="PTHR21197:SF0">
    <property type="entry name" value="UDP-GALACTOPYRANOSE MUTASE"/>
    <property type="match status" value="1"/>
</dbReference>
<comment type="cofactor">
    <cofactor evidence="1">
        <name>FAD</name>
        <dbReference type="ChEBI" id="CHEBI:57692"/>
    </cofactor>
</comment>
<dbReference type="Gene3D" id="3.40.50.720">
    <property type="entry name" value="NAD(P)-binding Rossmann-like Domain"/>
    <property type="match status" value="3"/>
</dbReference>
<evidence type="ECO:0000256" key="1">
    <source>
        <dbReference type="ARBA" id="ARBA00001974"/>
    </source>
</evidence>
<dbReference type="InterPro" id="IPR004379">
    <property type="entry name" value="UDP-GALP_mutase"/>
</dbReference>
<evidence type="ECO:0000256" key="4">
    <source>
        <dbReference type="ARBA" id="ARBA00022827"/>
    </source>
</evidence>
<keyword evidence="5" id="KW-0413">Isomerase</keyword>
<dbReference type="OrthoDB" id="9769600at2"/>
<evidence type="ECO:0000259" key="6">
    <source>
        <dbReference type="Pfam" id="PF03275"/>
    </source>
</evidence>
<dbReference type="PANTHER" id="PTHR21197">
    <property type="entry name" value="UDP-GALACTOPYRANOSE MUTASE"/>
    <property type="match status" value="1"/>
</dbReference>
<keyword evidence="8" id="KW-1185">Reference proteome</keyword>
<evidence type="ECO:0000256" key="3">
    <source>
        <dbReference type="ARBA" id="ARBA00022630"/>
    </source>
</evidence>
<evidence type="ECO:0000313" key="8">
    <source>
        <dbReference type="Proteomes" id="UP000193391"/>
    </source>
</evidence>
<accession>A0A1Y2L3V6</accession>
<dbReference type="GO" id="GO:0008767">
    <property type="term" value="F:UDP-galactopyranose mutase activity"/>
    <property type="evidence" value="ECO:0007669"/>
    <property type="project" value="InterPro"/>
</dbReference>
<dbReference type="GO" id="GO:0005829">
    <property type="term" value="C:cytosol"/>
    <property type="evidence" value="ECO:0007669"/>
    <property type="project" value="TreeGrafter"/>
</dbReference>
<keyword evidence="4" id="KW-0274">FAD</keyword>
<gene>
    <name evidence="7" type="ORF">TMES_01565</name>
</gene>
<dbReference type="SUPFAM" id="SSF54373">
    <property type="entry name" value="FAD-linked reductases, C-terminal domain"/>
    <property type="match status" value="1"/>
</dbReference>
<feature type="domain" description="UDP-galactopyranose mutase C-terminal" evidence="6">
    <location>
        <begin position="153"/>
        <end position="353"/>
    </location>
</feature>
<dbReference type="GO" id="GO:0050660">
    <property type="term" value="F:flavin adenine dinucleotide binding"/>
    <property type="evidence" value="ECO:0007669"/>
    <property type="project" value="TreeGrafter"/>
</dbReference>
<dbReference type="InterPro" id="IPR015899">
    <property type="entry name" value="UDP-GalPyranose_mutase_C"/>
</dbReference>